<dbReference type="InterPro" id="IPR026838">
    <property type="entry name" value="YheC/D"/>
</dbReference>
<accession>A0AA95I784</accession>
<dbReference type="EMBL" id="CP126084">
    <property type="protein sequence ID" value="WHX46970.1"/>
    <property type="molecule type" value="Genomic_DNA"/>
</dbReference>
<gene>
    <name evidence="1" type="ORF">QNH46_12310</name>
</gene>
<protein>
    <submittedName>
        <fullName evidence="1">YheC/YheD family protein</fullName>
    </submittedName>
</protein>
<dbReference type="SUPFAM" id="SSF56059">
    <property type="entry name" value="Glutathione synthetase ATP-binding domain-like"/>
    <property type="match status" value="1"/>
</dbReference>
<dbReference type="Proteomes" id="UP001177943">
    <property type="component" value="Chromosome"/>
</dbReference>
<proteinExistence type="predicted"/>
<dbReference type="Pfam" id="PF14398">
    <property type="entry name" value="ATPgrasp_YheCD"/>
    <property type="match status" value="1"/>
</dbReference>
<reference evidence="1" key="1">
    <citation type="submission" date="2023-05" db="EMBL/GenBank/DDBJ databases">
        <title>Comparative genomics of Bacillaceae isolates and their secondary metabolite potential.</title>
        <authorList>
            <person name="Song L."/>
            <person name="Nielsen L.J."/>
            <person name="Mohite O."/>
            <person name="Xu X."/>
            <person name="Weber T."/>
            <person name="Kovacs A.T."/>
        </authorList>
    </citation>
    <scope>NUCLEOTIDE SEQUENCE</scope>
    <source>
        <strain evidence="1">B2_4</strain>
    </source>
</reference>
<name>A0AA95I784_9BACL</name>
<dbReference type="AlphaFoldDB" id="A0AA95I784"/>
<dbReference type="KEGG" id="pwn:QNH46_12310"/>
<organism evidence="1 2">
    <name type="scientific">Paenibacillus woosongensis</name>
    <dbReference type="NCBI Taxonomy" id="307580"/>
    <lineage>
        <taxon>Bacteria</taxon>
        <taxon>Bacillati</taxon>
        <taxon>Bacillota</taxon>
        <taxon>Bacilli</taxon>
        <taxon>Bacillales</taxon>
        <taxon>Paenibacillaceae</taxon>
        <taxon>Paenibacillus</taxon>
    </lineage>
</organism>
<evidence type="ECO:0000313" key="2">
    <source>
        <dbReference type="Proteomes" id="UP001177943"/>
    </source>
</evidence>
<evidence type="ECO:0000313" key="1">
    <source>
        <dbReference type="EMBL" id="WHX46970.1"/>
    </source>
</evidence>
<sequence>MSEKKPRRAVMSKWAKTKVLLKNNKILPYIPDTQKFSDLTLKNMLKRYSMVYIKPEVGTYGNGVIRAQQLKTGRYAYQTGTTEKSFKDYESFSKSIQSHTRKKRYLIQKGIHLLKYNKRRFDIRVMVQLNPKGKWETTGLIGRVAHPNKIVTNYHNGGTLMDINRLLAAHISTREIQKKTRELNDLGVTTAKSLHKKYPGIQQIGLDIGFDHTWTPWIIEVNTNPDPYIFNKLSDKTMYRKVIHYKKAAAAV</sequence>
<dbReference type="RefSeq" id="WP_283924572.1">
    <property type="nucleotide sequence ID" value="NZ_CP126084.1"/>
</dbReference>
<dbReference type="Gene3D" id="3.30.470.20">
    <property type="entry name" value="ATP-grasp fold, B domain"/>
    <property type="match status" value="1"/>
</dbReference>